<evidence type="ECO:0000256" key="3">
    <source>
        <dbReference type="SAM" id="Coils"/>
    </source>
</evidence>
<protein>
    <submittedName>
        <fullName evidence="4">Uncharacterized protein</fullName>
    </submittedName>
</protein>
<sequence>MSYSKKMLQALSDGDLVEAQLAFEKAQMEDLAEERLQLADNLFQLGFIEESETLYEKLFEEFPEEETLKIALAEIAIENDDLEKAFTFLESIEETSDLYAQSLITQADIYQVLNIPEVSERKLKQAKEYLPDEPLLDLSLAELYFSNEDYLKAVDMYEKLRGSFKEGESPISLDERIGVALSRIGDFEHAIIHLEKAIEEDETVERLFQLALTFYQLEENERAIELLKQVKLMDESFNQVYYPLAQILFDEGLHDEVIEIIEEGISQNPYETSLYHLASDTAYHLGDKDQAKQYLEEVISLEIDADLSKMRLAELLLKEEEYEEVIQLMDTLENKEQNFSEWILAQAYNGLEEFDKAKEFYEKAKETLLDDPEFLKDYALFLREEGQIDVANELLKQYISIVPGDIEIASLIEDERW</sequence>
<evidence type="ECO:0000256" key="1">
    <source>
        <dbReference type="ARBA" id="ARBA00022737"/>
    </source>
</evidence>
<dbReference type="RefSeq" id="WP_126793183.1">
    <property type="nucleotide sequence ID" value="NZ_CP060720.1"/>
</dbReference>
<dbReference type="InterPro" id="IPR051012">
    <property type="entry name" value="CellSynth/LPSAsmb/PSIAsmb"/>
</dbReference>
<reference evidence="4 5" key="1">
    <citation type="submission" date="2017-05" db="EMBL/GenBank/DDBJ databases">
        <title>Vagococcus spp. assemblies.</title>
        <authorList>
            <person name="Gulvik C.A."/>
        </authorList>
    </citation>
    <scope>NUCLEOTIDE SEQUENCE [LARGE SCALE GENOMIC DNA]</scope>
    <source>
        <strain evidence="4 5">SS1714</strain>
    </source>
</reference>
<comment type="caution">
    <text evidence="4">The sequence shown here is derived from an EMBL/GenBank/DDBJ whole genome shotgun (WGS) entry which is preliminary data.</text>
</comment>
<keyword evidence="3" id="KW-0175">Coiled coil</keyword>
<dbReference type="Pfam" id="PF12895">
    <property type="entry name" value="ANAPC3"/>
    <property type="match status" value="1"/>
</dbReference>
<gene>
    <name evidence="4" type="ORF">CBF28_06500</name>
</gene>
<dbReference type="PANTHER" id="PTHR45586">
    <property type="entry name" value="TPR REPEAT-CONTAINING PROTEIN PA4667"/>
    <property type="match status" value="1"/>
</dbReference>
<accession>A0A430B4T7</accession>
<keyword evidence="1" id="KW-0677">Repeat</keyword>
<feature type="coiled-coil region" evidence="3">
    <location>
        <begin position="315"/>
        <end position="371"/>
    </location>
</feature>
<dbReference type="OrthoDB" id="2080803at2"/>
<dbReference type="SUPFAM" id="SSF48452">
    <property type="entry name" value="TPR-like"/>
    <property type="match status" value="3"/>
</dbReference>
<evidence type="ECO:0000313" key="5">
    <source>
        <dbReference type="Proteomes" id="UP000288028"/>
    </source>
</evidence>
<name>A0A430B4T7_9ENTE</name>
<keyword evidence="5" id="KW-1185">Reference proteome</keyword>
<dbReference type="EMBL" id="NGKB01000005">
    <property type="protein sequence ID" value="RSU15370.1"/>
    <property type="molecule type" value="Genomic_DNA"/>
</dbReference>
<dbReference type="SMART" id="SM00028">
    <property type="entry name" value="TPR"/>
    <property type="match status" value="6"/>
</dbReference>
<dbReference type="GeneID" id="95580700"/>
<dbReference type="PANTHER" id="PTHR45586:SF1">
    <property type="entry name" value="LIPOPOLYSACCHARIDE ASSEMBLY PROTEIN B"/>
    <property type="match status" value="1"/>
</dbReference>
<evidence type="ECO:0000313" key="4">
    <source>
        <dbReference type="EMBL" id="RSU15370.1"/>
    </source>
</evidence>
<keyword evidence="2" id="KW-0802">TPR repeat</keyword>
<dbReference type="Proteomes" id="UP000288028">
    <property type="component" value="Unassembled WGS sequence"/>
</dbReference>
<evidence type="ECO:0000256" key="2">
    <source>
        <dbReference type="ARBA" id="ARBA00022803"/>
    </source>
</evidence>
<proteinExistence type="predicted"/>
<dbReference type="AlphaFoldDB" id="A0A430B4T7"/>
<dbReference type="Pfam" id="PF25058">
    <property type="entry name" value="ARM_TT21"/>
    <property type="match status" value="1"/>
</dbReference>
<dbReference type="InterPro" id="IPR019734">
    <property type="entry name" value="TPR_rpt"/>
</dbReference>
<dbReference type="Pfam" id="PF13181">
    <property type="entry name" value="TPR_8"/>
    <property type="match status" value="2"/>
</dbReference>
<organism evidence="4 5">
    <name type="scientific">Vagococcus carniphilus</name>
    <dbReference type="NCBI Taxonomy" id="218144"/>
    <lineage>
        <taxon>Bacteria</taxon>
        <taxon>Bacillati</taxon>
        <taxon>Bacillota</taxon>
        <taxon>Bacilli</taxon>
        <taxon>Lactobacillales</taxon>
        <taxon>Enterococcaceae</taxon>
        <taxon>Vagococcus</taxon>
    </lineage>
</organism>
<dbReference type="Gene3D" id="1.25.40.10">
    <property type="entry name" value="Tetratricopeptide repeat domain"/>
    <property type="match status" value="3"/>
</dbReference>
<dbReference type="InterPro" id="IPR011990">
    <property type="entry name" value="TPR-like_helical_dom_sf"/>
</dbReference>